<protein>
    <recommendedName>
        <fullName evidence="9">Protein kinase domain-containing protein</fullName>
    </recommendedName>
</protein>
<dbReference type="FunFam" id="3.80.10.10:FF:000673">
    <property type="entry name" value="Probable LRR receptor-like serine/threonine-protein kinase At2g02780"/>
    <property type="match status" value="1"/>
</dbReference>
<dbReference type="PANTHER" id="PTHR48006">
    <property type="entry name" value="LEUCINE-RICH REPEAT-CONTAINING PROTEIN DDB_G0281931-RELATED"/>
    <property type="match status" value="1"/>
</dbReference>
<dbReference type="SMART" id="SM00220">
    <property type="entry name" value="S_TKc"/>
    <property type="match status" value="1"/>
</dbReference>
<accession>S8C1E4</accession>
<feature type="non-terminal residue" evidence="10">
    <location>
        <position position="1"/>
    </location>
</feature>
<gene>
    <name evidence="10" type="ORF">M569_14208</name>
</gene>
<evidence type="ECO:0000256" key="8">
    <source>
        <dbReference type="SAM" id="Phobius"/>
    </source>
</evidence>
<sequence>FCDGQLAPTESRILLQVQQFLEYPESLVSWNNWTNFCSLPSSPRLTIVCSGSHVIELSIVGNKTSPVDVHGISPSNFTVSELTLSERFSLDSFLTVLTKLWSLQRLTLVSLGLWGSLPWKVNRFKSLRVLNMSSNFISGEIPPSISTFPELRSLVLGDNLFNGSVPDLSGLTFLEELDLSNNDLGPGFPLLASNLVRISLGNNSLRSEIPRNLERSNALQVFDVSSNTLIGPIPSFLFSLPSIQSINLQKNSLSGALDPNITCNANLTFVDVSNNYLIGKPPSCLEPNPGGNKTVILSWNCLSNTTTSQHDQKSYAFCQKDALAVQPPDLTLKREEQSSSTLGLGIVIGIIIGIVVVIALPALLIMILVRRVILRRATIQKHQSDTLEKTPVRNSPLGRHVPQQPMRMMGSVGLPPYNIFTLEEIEEATNNFDASNLLQEGSQDQMYKGRLRDGSMVLIKCLKLKQKHSSQDLHQHMEVVSKLRHRHLVSVLGHCIITYQDHPNTASSVFVVLEHVSNGCLKDHLADWRKREFLKWPQRMGIAMGIARGIQYLHSSGIFGNDLKIDNVLLDDTLTPRISGYNIDLPLTVGAESPLNQQTISSHQHQNPEKEDIYKLGVILIEAITGKPTSSQREIDDLHFQLQSFAGELSASNLRDLIDPSIRGTFAHDSLKTAVQITVKCLSKDPNSQPSIEDVLWHMQYSVQVQEGWGSSSGNLSGNIAN</sequence>
<evidence type="ECO:0000256" key="5">
    <source>
        <dbReference type="ARBA" id="ARBA00022989"/>
    </source>
</evidence>
<keyword evidence="5 8" id="KW-1133">Transmembrane helix</keyword>
<evidence type="ECO:0000256" key="3">
    <source>
        <dbReference type="ARBA" id="ARBA00022692"/>
    </source>
</evidence>
<dbReference type="Gene3D" id="3.30.200.20">
    <property type="entry name" value="Phosphorylase Kinase, domain 1"/>
    <property type="match status" value="1"/>
</dbReference>
<dbReference type="PANTHER" id="PTHR48006:SF73">
    <property type="entry name" value="PROTEIN KINASE DOMAIN-CONTAINING PROTEIN"/>
    <property type="match status" value="1"/>
</dbReference>
<keyword evidence="4" id="KW-0677">Repeat</keyword>
<dbReference type="SUPFAM" id="SSF52047">
    <property type="entry name" value="RNI-like"/>
    <property type="match status" value="1"/>
</dbReference>
<keyword evidence="11" id="KW-1185">Reference proteome</keyword>
<dbReference type="GO" id="GO:0005524">
    <property type="term" value="F:ATP binding"/>
    <property type="evidence" value="ECO:0007669"/>
    <property type="project" value="InterPro"/>
</dbReference>
<comment type="caution">
    <text evidence="10">The sequence shown here is derived from an EMBL/GenBank/DDBJ whole genome shotgun (WGS) entry which is preliminary data.</text>
</comment>
<feature type="non-terminal residue" evidence="10">
    <location>
        <position position="722"/>
    </location>
</feature>
<dbReference type="Pfam" id="PF00560">
    <property type="entry name" value="LRR_1"/>
    <property type="match status" value="2"/>
</dbReference>
<keyword evidence="6 8" id="KW-0472">Membrane</keyword>
<feature type="region of interest" description="Disordered" evidence="7">
    <location>
        <begin position="384"/>
        <end position="405"/>
    </location>
</feature>
<dbReference type="InterPro" id="IPR000719">
    <property type="entry name" value="Prot_kinase_dom"/>
</dbReference>
<organism evidence="10 11">
    <name type="scientific">Genlisea aurea</name>
    <dbReference type="NCBI Taxonomy" id="192259"/>
    <lineage>
        <taxon>Eukaryota</taxon>
        <taxon>Viridiplantae</taxon>
        <taxon>Streptophyta</taxon>
        <taxon>Embryophyta</taxon>
        <taxon>Tracheophyta</taxon>
        <taxon>Spermatophyta</taxon>
        <taxon>Magnoliopsida</taxon>
        <taxon>eudicotyledons</taxon>
        <taxon>Gunneridae</taxon>
        <taxon>Pentapetalae</taxon>
        <taxon>asterids</taxon>
        <taxon>lamiids</taxon>
        <taxon>Lamiales</taxon>
        <taxon>Lentibulariaceae</taxon>
        <taxon>Genlisea</taxon>
    </lineage>
</organism>
<feature type="domain" description="Protein kinase" evidence="9">
    <location>
        <begin position="432"/>
        <end position="701"/>
    </location>
</feature>
<dbReference type="InterPro" id="IPR001245">
    <property type="entry name" value="Ser-Thr/Tyr_kinase_cat_dom"/>
</dbReference>
<dbReference type="Gene3D" id="1.10.510.10">
    <property type="entry name" value="Transferase(Phosphotransferase) domain 1"/>
    <property type="match status" value="1"/>
</dbReference>
<keyword evidence="2" id="KW-0433">Leucine-rich repeat</keyword>
<proteinExistence type="predicted"/>
<dbReference type="InterPro" id="IPR011009">
    <property type="entry name" value="Kinase-like_dom_sf"/>
</dbReference>
<evidence type="ECO:0000313" key="10">
    <source>
        <dbReference type="EMBL" id="EPS60595.1"/>
    </source>
</evidence>
<evidence type="ECO:0000259" key="9">
    <source>
        <dbReference type="PROSITE" id="PS50011"/>
    </source>
</evidence>
<evidence type="ECO:0000256" key="7">
    <source>
        <dbReference type="SAM" id="MobiDB-lite"/>
    </source>
</evidence>
<dbReference type="Pfam" id="PF07714">
    <property type="entry name" value="PK_Tyr_Ser-Thr"/>
    <property type="match status" value="1"/>
</dbReference>
<evidence type="ECO:0000256" key="4">
    <source>
        <dbReference type="ARBA" id="ARBA00022737"/>
    </source>
</evidence>
<dbReference type="GO" id="GO:0016020">
    <property type="term" value="C:membrane"/>
    <property type="evidence" value="ECO:0007669"/>
    <property type="project" value="UniProtKB-SubCell"/>
</dbReference>
<dbReference type="PROSITE" id="PS50011">
    <property type="entry name" value="PROTEIN_KINASE_DOM"/>
    <property type="match status" value="1"/>
</dbReference>
<reference evidence="10 11" key="1">
    <citation type="journal article" date="2013" name="BMC Genomics">
        <title>The miniature genome of a carnivorous plant Genlisea aurea contains a low number of genes and short non-coding sequences.</title>
        <authorList>
            <person name="Leushkin E.V."/>
            <person name="Sutormin R.A."/>
            <person name="Nabieva E.R."/>
            <person name="Penin A.A."/>
            <person name="Kondrashov A.S."/>
            <person name="Logacheva M.D."/>
        </authorList>
    </citation>
    <scope>NUCLEOTIDE SEQUENCE [LARGE SCALE GENOMIC DNA]</scope>
</reference>
<dbReference type="Proteomes" id="UP000015453">
    <property type="component" value="Unassembled WGS sequence"/>
</dbReference>
<dbReference type="GO" id="GO:0004672">
    <property type="term" value="F:protein kinase activity"/>
    <property type="evidence" value="ECO:0007669"/>
    <property type="project" value="InterPro"/>
</dbReference>
<evidence type="ECO:0000256" key="2">
    <source>
        <dbReference type="ARBA" id="ARBA00022614"/>
    </source>
</evidence>
<name>S8C1E4_9LAMI</name>
<evidence type="ECO:0000256" key="1">
    <source>
        <dbReference type="ARBA" id="ARBA00004479"/>
    </source>
</evidence>
<dbReference type="OrthoDB" id="676979at2759"/>
<feature type="transmembrane region" description="Helical" evidence="8">
    <location>
        <begin position="342"/>
        <end position="369"/>
    </location>
</feature>
<evidence type="ECO:0000256" key="6">
    <source>
        <dbReference type="ARBA" id="ARBA00023136"/>
    </source>
</evidence>
<dbReference type="InterPro" id="IPR032675">
    <property type="entry name" value="LRR_dom_sf"/>
</dbReference>
<dbReference type="SUPFAM" id="SSF56112">
    <property type="entry name" value="Protein kinase-like (PK-like)"/>
    <property type="match status" value="1"/>
</dbReference>
<comment type="subcellular location">
    <subcellularLocation>
        <location evidence="1">Membrane</location>
        <topology evidence="1">Single-pass type I membrane protein</topology>
    </subcellularLocation>
</comment>
<evidence type="ECO:0000313" key="11">
    <source>
        <dbReference type="Proteomes" id="UP000015453"/>
    </source>
</evidence>
<dbReference type="InterPro" id="IPR051824">
    <property type="entry name" value="LRR_Rcpt-Like_S/T_Kinase"/>
</dbReference>
<dbReference type="InterPro" id="IPR001611">
    <property type="entry name" value="Leu-rich_rpt"/>
</dbReference>
<dbReference type="EMBL" id="AUSU01007445">
    <property type="protein sequence ID" value="EPS60595.1"/>
    <property type="molecule type" value="Genomic_DNA"/>
</dbReference>
<dbReference type="AlphaFoldDB" id="S8C1E4"/>
<dbReference type="Gene3D" id="3.80.10.10">
    <property type="entry name" value="Ribonuclease Inhibitor"/>
    <property type="match status" value="2"/>
</dbReference>
<keyword evidence="3 8" id="KW-0812">Transmembrane</keyword>